<reference evidence="3 4" key="1">
    <citation type="submission" date="2019-04" db="EMBL/GenBank/DDBJ databases">
        <authorList>
            <person name="Li Y."/>
            <person name="Wang J."/>
        </authorList>
    </citation>
    <scope>NUCLEOTIDE SEQUENCE [LARGE SCALE GENOMIC DNA]</scope>
    <source>
        <strain evidence="3 4">DSM 14668</strain>
    </source>
</reference>
<feature type="compositionally biased region" description="Low complexity" evidence="1">
    <location>
        <begin position="82"/>
        <end position="116"/>
    </location>
</feature>
<dbReference type="CDD" id="cd10917">
    <property type="entry name" value="CE4_NodB_like_6s_7s"/>
    <property type="match status" value="1"/>
</dbReference>
<evidence type="ECO:0000259" key="2">
    <source>
        <dbReference type="PROSITE" id="PS51677"/>
    </source>
</evidence>
<dbReference type="PROSITE" id="PS51677">
    <property type="entry name" value="NODB"/>
    <property type="match status" value="1"/>
</dbReference>
<evidence type="ECO:0000313" key="3">
    <source>
        <dbReference type="EMBL" id="TKD00962.1"/>
    </source>
</evidence>
<dbReference type="InterPro" id="IPR050248">
    <property type="entry name" value="Polysacc_deacetylase_ArnD"/>
</dbReference>
<organism evidence="3 4">
    <name type="scientific">Polyangium fumosum</name>
    <dbReference type="NCBI Taxonomy" id="889272"/>
    <lineage>
        <taxon>Bacteria</taxon>
        <taxon>Pseudomonadati</taxon>
        <taxon>Myxococcota</taxon>
        <taxon>Polyangia</taxon>
        <taxon>Polyangiales</taxon>
        <taxon>Polyangiaceae</taxon>
        <taxon>Polyangium</taxon>
    </lineage>
</organism>
<keyword evidence="4" id="KW-1185">Reference proteome</keyword>
<feature type="compositionally biased region" description="Low complexity" evidence="1">
    <location>
        <begin position="1"/>
        <end position="50"/>
    </location>
</feature>
<dbReference type="OrthoDB" id="5352625at2"/>
<evidence type="ECO:0000256" key="1">
    <source>
        <dbReference type="SAM" id="MobiDB-lite"/>
    </source>
</evidence>
<sequence length="349" mass="37583">MCPITSTTSARSSSACSPSAPASRSSTCSVTPSSCTSPPRARPCSASSRSSGRRASPRRPSPRRTRPRPSSCRPRSRRRGCSRPWRSSWTGTSPTTSAPWPPRRAAAPRSSSSPGPADVRPASPSPGPFFALRRAVRAARGFLRGGLILHGPARPEVALTFDDGPSPAHTPAILDILAARRARATFFLLGSAIENAPDLTRRVHAEQEIGCHSYAHDRAAVNDPEAFRVDTEKALDLFDRVVHARPRHYRFPWGNPGRIAPRDVERRFGMVCVHWSGGGFDERSDTPAIVRHIEDALEPGAILLLHDGCAPGSVYAGSREPTVRALPRILDALDARGLRAVTVGELLSA</sequence>
<gene>
    <name evidence="3" type="ORF">E8A74_32860</name>
</gene>
<dbReference type="GO" id="GO:0016810">
    <property type="term" value="F:hydrolase activity, acting on carbon-nitrogen (but not peptide) bonds"/>
    <property type="evidence" value="ECO:0007669"/>
    <property type="project" value="InterPro"/>
</dbReference>
<dbReference type="PANTHER" id="PTHR10587">
    <property type="entry name" value="GLYCOSYL TRANSFERASE-RELATED"/>
    <property type="match status" value="1"/>
</dbReference>
<dbReference type="EMBL" id="SSMQ01000043">
    <property type="protein sequence ID" value="TKD00962.1"/>
    <property type="molecule type" value="Genomic_DNA"/>
</dbReference>
<dbReference type="GO" id="GO:0005975">
    <property type="term" value="P:carbohydrate metabolic process"/>
    <property type="evidence" value="ECO:0007669"/>
    <property type="project" value="InterPro"/>
</dbReference>
<feature type="domain" description="NodB homology" evidence="2">
    <location>
        <begin position="155"/>
        <end position="341"/>
    </location>
</feature>
<evidence type="ECO:0000313" key="4">
    <source>
        <dbReference type="Proteomes" id="UP000309215"/>
    </source>
</evidence>
<dbReference type="Proteomes" id="UP000309215">
    <property type="component" value="Unassembled WGS sequence"/>
</dbReference>
<dbReference type="Gene3D" id="3.20.20.370">
    <property type="entry name" value="Glycoside hydrolase/deacetylase"/>
    <property type="match status" value="1"/>
</dbReference>
<dbReference type="AlphaFoldDB" id="A0A4U1J1K9"/>
<dbReference type="Pfam" id="PF01522">
    <property type="entry name" value="Polysacc_deac_1"/>
    <property type="match status" value="1"/>
</dbReference>
<feature type="region of interest" description="Disordered" evidence="1">
    <location>
        <begin position="1"/>
        <end position="125"/>
    </location>
</feature>
<accession>A0A4U1J1K9</accession>
<protein>
    <submittedName>
        <fullName evidence="3">Polysaccharide deacetylase family protein</fullName>
    </submittedName>
</protein>
<comment type="caution">
    <text evidence="3">The sequence shown here is derived from an EMBL/GenBank/DDBJ whole genome shotgun (WGS) entry which is preliminary data.</text>
</comment>
<dbReference type="SUPFAM" id="SSF88713">
    <property type="entry name" value="Glycoside hydrolase/deacetylase"/>
    <property type="match status" value="1"/>
</dbReference>
<dbReference type="InterPro" id="IPR011330">
    <property type="entry name" value="Glyco_hydro/deAcase_b/a-brl"/>
</dbReference>
<proteinExistence type="predicted"/>
<dbReference type="PANTHER" id="PTHR10587:SF137">
    <property type="entry name" value="4-DEOXY-4-FORMAMIDO-L-ARABINOSE-PHOSPHOUNDECAPRENOL DEFORMYLASE ARND-RELATED"/>
    <property type="match status" value="1"/>
</dbReference>
<dbReference type="InterPro" id="IPR002509">
    <property type="entry name" value="NODB_dom"/>
</dbReference>
<feature type="compositionally biased region" description="Basic residues" evidence="1">
    <location>
        <begin position="51"/>
        <end position="67"/>
    </location>
</feature>
<name>A0A4U1J1K9_9BACT</name>